<dbReference type="EMBL" id="JAEDAH010000020">
    <property type="protein sequence ID" value="MCA6062935.1"/>
    <property type="molecule type" value="Genomic_DNA"/>
</dbReference>
<dbReference type="Proteomes" id="UP000714380">
    <property type="component" value="Unassembled WGS sequence"/>
</dbReference>
<sequence>MIQKNSSLMSEQDKQLKPLAGEVDPKEAKTKVFLAMQKAKNKIKQTAR</sequence>
<proteinExistence type="predicted"/>
<evidence type="ECO:0000313" key="3">
    <source>
        <dbReference type="Proteomes" id="UP000714380"/>
    </source>
</evidence>
<reference evidence="2 3" key="1">
    <citation type="submission" date="2020-12" db="EMBL/GenBank/DDBJ databases">
        <title>Novel Thalassolituus-related marine hydrocarbonoclastic bacteria mediated algae-derived hydrocarbons mineralization in twilight zone of the northern South China Sea.</title>
        <authorList>
            <person name="Dong C."/>
        </authorList>
    </citation>
    <scope>NUCLEOTIDE SEQUENCE [LARGE SCALE GENOMIC DNA]</scope>
    <source>
        <strain evidence="2 3">IMCC1826</strain>
    </source>
</reference>
<comment type="caution">
    <text evidence="2">The sequence shown here is derived from an EMBL/GenBank/DDBJ whole genome shotgun (WGS) entry which is preliminary data.</text>
</comment>
<evidence type="ECO:0000256" key="1">
    <source>
        <dbReference type="SAM" id="MobiDB-lite"/>
    </source>
</evidence>
<evidence type="ECO:0000313" key="2">
    <source>
        <dbReference type="EMBL" id="MCA6062935.1"/>
    </source>
</evidence>
<feature type="region of interest" description="Disordered" evidence="1">
    <location>
        <begin position="1"/>
        <end position="25"/>
    </location>
</feature>
<dbReference type="RefSeq" id="WP_225672432.1">
    <property type="nucleotide sequence ID" value="NZ_JAEDAH010000020.1"/>
</dbReference>
<organism evidence="2 3">
    <name type="scientific">Thalassolituus marinus</name>
    <dbReference type="NCBI Taxonomy" id="671053"/>
    <lineage>
        <taxon>Bacteria</taxon>
        <taxon>Pseudomonadati</taxon>
        <taxon>Pseudomonadota</taxon>
        <taxon>Gammaproteobacteria</taxon>
        <taxon>Oceanospirillales</taxon>
        <taxon>Oceanospirillaceae</taxon>
        <taxon>Thalassolituus</taxon>
    </lineage>
</organism>
<gene>
    <name evidence="2" type="ORF">I9W95_04855</name>
</gene>
<accession>A0ABS7ZMK6</accession>
<keyword evidence="3" id="KW-1185">Reference proteome</keyword>
<feature type="compositionally biased region" description="Polar residues" evidence="1">
    <location>
        <begin position="1"/>
        <end position="10"/>
    </location>
</feature>
<protein>
    <submittedName>
        <fullName evidence="2">Uncharacterized protein</fullName>
    </submittedName>
</protein>
<name>A0ABS7ZMK6_9GAMM</name>